<dbReference type="PANTHER" id="PTHR37953:SF1">
    <property type="entry name" value="UPF0127 PROTEIN MJ1496"/>
    <property type="match status" value="1"/>
</dbReference>
<keyword evidence="2" id="KW-1185">Reference proteome</keyword>
<comment type="caution">
    <text evidence="1">The sequence shown here is derived from an EMBL/GenBank/DDBJ whole genome shotgun (WGS) entry which is preliminary data.</text>
</comment>
<gene>
    <name evidence="1" type="ORF">NG653_13640</name>
</gene>
<organism evidence="1 2">
    <name type="scientific">Robiginitalea marina</name>
    <dbReference type="NCBI Taxonomy" id="2954105"/>
    <lineage>
        <taxon>Bacteria</taxon>
        <taxon>Pseudomonadati</taxon>
        <taxon>Bacteroidota</taxon>
        <taxon>Flavobacteriia</taxon>
        <taxon>Flavobacteriales</taxon>
        <taxon>Flavobacteriaceae</taxon>
        <taxon>Robiginitalea</taxon>
    </lineage>
</organism>
<dbReference type="RefSeq" id="WP_252742275.1">
    <property type="nucleotide sequence ID" value="NZ_JAMXIB010000015.1"/>
</dbReference>
<reference evidence="1 2" key="1">
    <citation type="submission" date="2022-06" db="EMBL/GenBank/DDBJ databases">
        <authorList>
            <person name="Xuan X."/>
        </authorList>
    </citation>
    <scope>NUCLEOTIDE SEQUENCE [LARGE SCALE GENOMIC DNA]</scope>
    <source>
        <strain evidence="1 2">2V75</strain>
    </source>
</reference>
<name>A0ABT1B2R6_9FLAO</name>
<dbReference type="Proteomes" id="UP001206312">
    <property type="component" value="Unassembled WGS sequence"/>
</dbReference>
<dbReference type="InterPro" id="IPR003795">
    <property type="entry name" value="DUF192"/>
</dbReference>
<dbReference type="PANTHER" id="PTHR37953">
    <property type="entry name" value="UPF0127 PROTEIN MJ1496"/>
    <property type="match status" value="1"/>
</dbReference>
<dbReference type="Gene3D" id="2.60.120.1140">
    <property type="entry name" value="Protein of unknown function DUF192"/>
    <property type="match status" value="1"/>
</dbReference>
<dbReference type="Pfam" id="PF02643">
    <property type="entry name" value="DUF192"/>
    <property type="match status" value="1"/>
</dbReference>
<proteinExistence type="predicted"/>
<accession>A0ABT1B2R6</accession>
<evidence type="ECO:0000313" key="2">
    <source>
        <dbReference type="Proteomes" id="UP001206312"/>
    </source>
</evidence>
<sequence length="170" mass="19543">MPRLRNIARLACLLPVLAILWLGPAGCREENTRRLETEPVVFTREGKLQIYRAESDSLLATLDIELARTEYEIQTGLMYRPSMEDHQGMLFIFKEEAPRSFYMKNTLIPLDIIYLDSDLRVVSIRPDAEPLNESGIPSGQPAQYVLEIKAGLAGRWDIREGDRIRYETME</sequence>
<dbReference type="InterPro" id="IPR038695">
    <property type="entry name" value="Saro_0823-like_sf"/>
</dbReference>
<evidence type="ECO:0000313" key="1">
    <source>
        <dbReference type="EMBL" id="MCO5725903.1"/>
    </source>
</evidence>
<dbReference type="EMBL" id="JAMXIB010000015">
    <property type="protein sequence ID" value="MCO5725903.1"/>
    <property type="molecule type" value="Genomic_DNA"/>
</dbReference>
<protein>
    <submittedName>
        <fullName evidence="1">DUF192 domain-containing protein</fullName>
    </submittedName>
</protein>